<dbReference type="Gene3D" id="3.50.50.60">
    <property type="entry name" value="FAD/NAD(P)-binding domain"/>
    <property type="match status" value="3"/>
</dbReference>
<dbReference type="GO" id="GO:0050660">
    <property type="term" value="F:flavin adenine dinucleotide binding"/>
    <property type="evidence" value="ECO:0007669"/>
    <property type="project" value="InterPro"/>
</dbReference>
<dbReference type="PIRSF" id="PIRSF000332">
    <property type="entry name" value="FMO"/>
    <property type="match status" value="1"/>
</dbReference>
<protein>
    <recommendedName>
        <fullName evidence="8">Flavin-containing monooxygenase</fullName>
        <ecNumber evidence="8">1.-.-.-</ecNumber>
    </recommendedName>
</protein>
<dbReference type="STRING" id="35608.A0A2U1NMP6"/>
<comment type="cofactor">
    <cofactor evidence="1 8">
        <name>FAD</name>
        <dbReference type="ChEBI" id="CHEBI:57692"/>
    </cofactor>
</comment>
<name>A0A2U1NMP6_ARTAN</name>
<dbReference type="FunFam" id="3.50.50.60:FF:000138">
    <property type="entry name" value="Flavin-containing monooxygenase"/>
    <property type="match status" value="1"/>
</dbReference>
<evidence type="ECO:0000256" key="3">
    <source>
        <dbReference type="ARBA" id="ARBA00022630"/>
    </source>
</evidence>
<dbReference type="AlphaFoldDB" id="A0A2U1NMP6"/>
<dbReference type="InterPro" id="IPR050346">
    <property type="entry name" value="FMO-like"/>
</dbReference>
<keyword evidence="10" id="KW-1185">Reference proteome</keyword>
<keyword evidence="3 8" id="KW-0285">Flavoprotein</keyword>
<dbReference type="GO" id="GO:0050661">
    <property type="term" value="F:NADP binding"/>
    <property type="evidence" value="ECO:0007669"/>
    <property type="project" value="InterPro"/>
</dbReference>
<dbReference type="Pfam" id="PF00743">
    <property type="entry name" value="FMO-like"/>
    <property type="match status" value="3"/>
</dbReference>
<evidence type="ECO:0000256" key="6">
    <source>
        <dbReference type="ARBA" id="ARBA00023002"/>
    </source>
</evidence>
<reference evidence="9 10" key="1">
    <citation type="journal article" date="2018" name="Mol. Plant">
        <title>The genome of Artemisia annua provides insight into the evolution of Asteraceae family and artemisinin biosynthesis.</title>
        <authorList>
            <person name="Shen Q."/>
            <person name="Zhang L."/>
            <person name="Liao Z."/>
            <person name="Wang S."/>
            <person name="Yan T."/>
            <person name="Shi P."/>
            <person name="Liu M."/>
            <person name="Fu X."/>
            <person name="Pan Q."/>
            <person name="Wang Y."/>
            <person name="Lv Z."/>
            <person name="Lu X."/>
            <person name="Zhang F."/>
            <person name="Jiang W."/>
            <person name="Ma Y."/>
            <person name="Chen M."/>
            <person name="Hao X."/>
            <person name="Li L."/>
            <person name="Tang Y."/>
            <person name="Lv G."/>
            <person name="Zhou Y."/>
            <person name="Sun X."/>
            <person name="Brodelius P.E."/>
            <person name="Rose J.K.C."/>
            <person name="Tang K."/>
        </authorList>
    </citation>
    <scope>NUCLEOTIDE SEQUENCE [LARGE SCALE GENOMIC DNA]</scope>
    <source>
        <strain evidence="10">cv. Huhao1</strain>
        <tissue evidence="9">Leaf</tissue>
    </source>
</reference>
<keyword evidence="7 8" id="KW-0503">Monooxygenase</keyword>
<dbReference type="InterPro" id="IPR036188">
    <property type="entry name" value="FAD/NAD-bd_sf"/>
</dbReference>
<dbReference type="PRINTS" id="PR00370">
    <property type="entry name" value="FMOXYGENASE"/>
</dbReference>
<dbReference type="InterPro" id="IPR020946">
    <property type="entry name" value="Flavin_mOase-like"/>
</dbReference>
<keyword evidence="6 8" id="KW-0560">Oxidoreductase</keyword>
<evidence type="ECO:0000256" key="8">
    <source>
        <dbReference type="RuleBase" id="RU361177"/>
    </source>
</evidence>
<keyword evidence="5" id="KW-0521">NADP</keyword>
<dbReference type="InterPro" id="IPR000960">
    <property type="entry name" value="Flavin_mOase"/>
</dbReference>
<evidence type="ECO:0000256" key="7">
    <source>
        <dbReference type="ARBA" id="ARBA00023033"/>
    </source>
</evidence>
<dbReference type="OrthoDB" id="66881at2759"/>
<proteinExistence type="inferred from homology"/>
<dbReference type="SUPFAM" id="SSF51905">
    <property type="entry name" value="FAD/NAD(P)-binding domain"/>
    <property type="match status" value="2"/>
</dbReference>
<evidence type="ECO:0000313" key="10">
    <source>
        <dbReference type="Proteomes" id="UP000245207"/>
    </source>
</evidence>
<evidence type="ECO:0000256" key="4">
    <source>
        <dbReference type="ARBA" id="ARBA00022827"/>
    </source>
</evidence>
<comment type="similarity">
    <text evidence="2 8">Belongs to the FMO family.</text>
</comment>
<gene>
    <name evidence="9" type="ORF">CTI12_AA248840</name>
</gene>
<evidence type="ECO:0000256" key="5">
    <source>
        <dbReference type="ARBA" id="ARBA00022857"/>
    </source>
</evidence>
<organism evidence="9 10">
    <name type="scientific">Artemisia annua</name>
    <name type="common">Sweet wormwood</name>
    <dbReference type="NCBI Taxonomy" id="35608"/>
    <lineage>
        <taxon>Eukaryota</taxon>
        <taxon>Viridiplantae</taxon>
        <taxon>Streptophyta</taxon>
        <taxon>Embryophyta</taxon>
        <taxon>Tracheophyta</taxon>
        <taxon>Spermatophyta</taxon>
        <taxon>Magnoliopsida</taxon>
        <taxon>eudicotyledons</taxon>
        <taxon>Gunneridae</taxon>
        <taxon>Pentapetalae</taxon>
        <taxon>asterids</taxon>
        <taxon>campanulids</taxon>
        <taxon>Asterales</taxon>
        <taxon>Asteraceae</taxon>
        <taxon>Asteroideae</taxon>
        <taxon>Anthemideae</taxon>
        <taxon>Artemisiinae</taxon>
        <taxon>Artemisia</taxon>
    </lineage>
</organism>
<dbReference type="EMBL" id="PKPP01002518">
    <property type="protein sequence ID" value="PWA74738.1"/>
    <property type="molecule type" value="Genomic_DNA"/>
</dbReference>
<dbReference type="EC" id="1.-.-.-" evidence="8"/>
<dbReference type="PANTHER" id="PTHR23023">
    <property type="entry name" value="DIMETHYLANILINE MONOOXYGENASE"/>
    <property type="match status" value="1"/>
</dbReference>
<keyword evidence="4 8" id="KW-0274">FAD</keyword>
<dbReference type="GO" id="GO:0004499">
    <property type="term" value="F:N,N-dimethylaniline monooxygenase activity"/>
    <property type="evidence" value="ECO:0007669"/>
    <property type="project" value="InterPro"/>
</dbReference>
<evidence type="ECO:0000256" key="2">
    <source>
        <dbReference type="ARBA" id="ARBA00009183"/>
    </source>
</evidence>
<evidence type="ECO:0000313" key="9">
    <source>
        <dbReference type="EMBL" id="PWA74738.1"/>
    </source>
</evidence>
<dbReference type="Proteomes" id="UP000245207">
    <property type="component" value="Unassembled WGS sequence"/>
</dbReference>
<comment type="caution">
    <text evidence="9">The sequence shown here is derived from an EMBL/GenBank/DDBJ whole genome shotgun (WGS) entry which is preliminary data.</text>
</comment>
<sequence length="481" mass="55200">MRKHTPIIYKLQLTKSHLASSTMTHPLNVAVIGAGICGLLATRELLREKQQVTVFEKSDKVGGTWVYDPRVEAEDLLGLDPNRSIVHSSLYSSLRTNLPRPLMSFSDFSFEDKFYGDPRMFPGHEEVQKFLEHFAKEFGVSEVIRFNSEWTIEAGLKDEVFDAVVVCNGHHTEPRVADDIPGIKEWSRKQVHSHNYRVPEPYHDQVVVVIGNGPSARDISKDIAKVAREVHLSSRSSDVKVSKVDGYENMWQHLKITRVFDNGTVVFQDGHSIEADTILHCTGYKYHFPFLRTNDLVHVDNNRVDPLYKHVFPPQLAPRLAFVGLTFSTSSLDLFVQLPFILEIKDYIYVDIPLMILCCSHYHCEDQRLIFPILELQSKWAALVISGKILLPSEHEMLAEVHEHYRELDENGFPKSLTHSLWHKLDYIDWLSDQVGLRVNVRVREIGTNLYEKWTSRANGLRDATVHDFLKAVLSQYQQSS</sequence>
<accession>A0A2U1NMP6</accession>
<evidence type="ECO:0000256" key="1">
    <source>
        <dbReference type="ARBA" id="ARBA00001974"/>
    </source>
</evidence>